<dbReference type="PANTHER" id="PTHR23051">
    <property type="entry name" value="SOLUTE CARRIER FAMILY 35, MEMBER F5"/>
    <property type="match status" value="1"/>
</dbReference>
<evidence type="ECO:0000259" key="7">
    <source>
        <dbReference type="Pfam" id="PF13127"/>
    </source>
</evidence>
<dbReference type="AlphaFoldDB" id="A0AAQ3M1J6"/>
<keyword evidence="9" id="KW-1185">Reference proteome</keyword>
<feature type="transmembrane region" description="Helical" evidence="6">
    <location>
        <begin position="416"/>
        <end position="433"/>
    </location>
</feature>
<feature type="region of interest" description="Disordered" evidence="5">
    <location>
        <begin position="1"/>
        <end position="45"/>
    </location>
</feature>
<gene>
    <name evidence="8" type="ORF">R9X50_00260200</name>
</gene>
<comment type="subcellular location">
    <subcellularLocation>
        <location evidence="1">Membrane</location>
        <topology evidence="1">Multi-pass membrane protein</topology>
    </subcellularLocation>
</comment>
<feature type="transmembrane region" description="Helical" evidence="6">
    <location>
        <begin position="292"/>
        <end position="310"/>
    </location>
</feature>
<protein>
    <recommendedName>
        <fullName evidence="7">DUF3955 domain-containing protein</fullName>
    </recommendedName>
</protein>
<keyword evidence="4 6" id="KW-0472">Membrane</keyword>
<sequence>MRGSYANHLSSASGDNDIHPEGGTSRRRSIPQNLPDEAHDFDDKTKTSRWSPALRHAIGWILLSSTVFMWTVSNFLSSYMFADDTYNKPFFVTYCNTAIFIVFLPIILVPAALRDPNEYRQWKRDFRKFWTATPERQDWGSNYSTLRGSDETDADFRDRSLADGADHPLIEDETSRIVNSAGRSHSKPLTVAETARLGYRFCWLWFAANFSVSACFEFTSVASGTILTSLSAVFTLLIGTLMGVEEFTIPKLIGVVSSFFGILLVYATDLFGNNNDDKHRGNFPQKSFSETLTGDGLALISAAFYGYYACQIKRDCEDESRINMLLFFGFVGLFNVLFMWPFFFLFHYTGLEPFGLPESTSVAAMVVSNALISGISDMFWACAVLILSPLMVTVGLSFSIPVSLVMQLILRHQTPTWLGGVGSAIVLASVLIVESDSTIQSWWLRIRRSSIGNRIRRDSL</sequence>
<accession>A0AAQ3M1J6</accession>
<feature type="transmembrane region" description="Helical" evidence="6">
    <location>
        <begin position="197"/>
        <end position="219"/>
    </location>
</feature>
<evidence type="ECO:0000256" key="4">
    <source>
        <dbReference type="ARBA" id="ARBA00023136"/>
    </source>
</evidence>
<feature type="domain" description="DUF3955" evidence="7">
    <location>
        <begin position="57"/>
        <end position="109"/>
    </location>
</feature>
<evidence type="ECO:0000256" key="5">
    <source>
        <dbReference type="SAM" id="MobiDB-lite"/>
    </source>
</evidence>
<name>A0AAQ3M1J6_9PEZI</name>
<feature type="compositionally biased region" description="Basic and acidic residues" evidence="5">
    <location>
        <begin position="36"/>
        <end position="45"/>
    </location>
</feature>
<evidence type="ECO:0000256" key="6">
    <source>
        <dbReference type="SAM" id="Phobius"/>
    </source>
</evidence>
<keyword evidence="2 6" id="KW-0812">Transmembrane</keyword>
<dbReference type="Pfam" id="PF13127">
    <property type="entry name" value="DUF3955"/>
    <property type="match status" value="1"/>
</dbReference>
<feature type="transmembrane region" description="Helical" evidence="6">
    <location>
        <begin position="378"/>
        <end position="404"/>
    </location>
</feature>
<feature type="transmembrane region" description="Helical" evidence="6">
    <location>
        <begin position="91"/>
        <end position="113"/>
    </location>
</feature>
<feature type="transmembrane region" description="Helical" evidence="6">
    <location>
        <begin position="225"/>
        <end position="245"/>
    </location>
</feature>
<dbReference type="GO" id="GO:0000329">
    <property type="term" value="C:fungal-type vacuole membrane"/>
    <property type="evidence" value="ECO:0007669"/>
    <property type="project" value="TreeGrafter"/>
</dbReference>
<dbReference type="InterPro" id="IPR025016">
    <property type="entry name" value="DUF3955"/>
</dbReference>
<evidence type="ECO:0000256" key="2">
    <source>
        <dbReference type="ARBA" id="ARBA00022692"/>
    </source>
</evidence>
<dbReference type="EMBL" id="CP138582">
    <property type="protein sequence ID" value="WPG99783.1"/>
    <property type="molecule type" value="Genomic_DNA"/>
</dbReference>
<evidence type="ECO:0000256" key="3">
    <source>
        <dbReference type="ARBA" id="ARBA00022989"/>
    </source>
</evidence>
<feature type="transmembrane region" description="Helical" evidence="6">
    <location>
        <begin position="252"/>
        <end position="272"/>
    </location>
</feature>
<dbReference type="SUPFAM" id="SSF103481">
    <property type="entry name" value="Multidrug resistance efflux transporter EmrE"/>
    <property type="match status" value="1"/>
</dbReference>
<keyword evidence="3 6" id="KW-1133">Transmembrane helix</keyword>
<dbReference type="Proteomes" id="UP001303373">
    <property type="component" value="Chromosome 3"/>
</dbReference>
<evidence type="ECO:0000256" key="1">
    <source>
        <dbReference type="ARBA" id="ARBA00004141"/>
    </source>
</evidence>
<evidence type="ECO:0000313" key="9">
    <source>
        <dbReference type="Proteomes" id="UP001303373"/>
    </source>
</evidence>
<evidence type="ECO:0000313" key="8">
    <source>
        <dbReference type="EMBL" id="WPG99783.1"/>
    </source>
</evidence>
<organism evidence="8 9">
    <name type="scientific">Acrodontium crateriforme</name>
    <dbReference type="NCBI Taxonomy" id="150365"/>
    <lineage>
        <taxon>Eukaryota</taxon>
        <taxon>Fungi</taxon>
        <taxon>Dikarya</taxon>
        <taxon>Ascomycota</taxon>
        <taxon>Pezizomycotina</taxon>
        <taxon>Dothideomycetes</taxon>
        <taxon>Dothideomycetidae</taxon>
        <taxon>Mycosphaerellales</taxon>
        <taxon>Teratosphaeriaceae</taxon>
        <taxon>Acrodontium</taxon>
    </lineage>
</organism>
<feature type="transmembrane region" description="Helical" evidence="6">
    <location>
        <begin position="53"/>
        <end position="71"/>
    </location>
</feature>
<dbReference type="PANTHER" id="PTHR23051:SF0">
    <property type="entry name" value="SOLUTE CARRIER FAMILY 35 MEMBER F5"/>
    <property type="match status" value="1"/>
</dbReference>
<proteinExistence type="predicted"/>
<feature type="transmembrane region" description="Helical" evidence="6">
    <location>
        <begin position="322"/>
        <end position="346"/>
    </location>
</feature>
<dbReference type="InterPro" id="IPR037185">
    <property type="entry name" value="EmrE-like"/>
</dbReference>
<reference evidence="8 9" key="1">
    <citation type="submission" date="2023-11" db="EMBL/GenBank/DDBJ databases">
        <title>An acidophilic fungus is an integral part of prey digestion in a carnivorous sundew plant.</title>
        <authorList>
            <person name="Tsai I.J."/>
        </authorList>
    </citation>
    <scope>NUCLEOTIDE SEQUENCE [LARGE SCALE GENOMIC DNA]</scope>
    <source>
        <strain evidence="8">169a</strain>
    </source>
</reference>